<dbReference type="PANTHER" id="PTHR38098">
    <property type="entry name" value="LPS-ASSEMBLY LIPOPROTEIN LPTE"/>
    <property type="match status" value="1"/>
</dbReference>
<keyword evidence="3 6" id="KW-0564">Palmitate</keyword>
<dbReference type="HAMAP" id="MF_01186">
    <property type="entry name" value="LPS_assembly_LptE"/>
    <property type="match status" value="1"/>
</dbReference>
<evidence type="ECO:0000256" key="5">
    <source>
        <dbReference type="ARBA" id="ARBA00023288"/>
    </source>
</evidence>
<dbReference type="Gene3D" id="3.30.160.150">
    <property type="entry name" value="Lipoprotein like domain"/>
    <property type="match status" value="1"/>
</dbReference>
<reference evidence="7 8" key="1">
    <citation type="submission" date="2018-01" db="EMBL/GenBank/DDBJ databases">
        <title>Halomonas endophytica sp. nov., isolated from storage liquid in the stems of Populus euphratica.</title>
        <authorList>
            <person name="Chen C."/>
        </authorList>
    </citation>
    <scope>NUCLEOTIDE SEQUENCE [LARGE SCALE GENOMIC DNA]</scope>
    <source>
        <strain evidence="7 8">MC28</strain>
    </source>
</reference>
<comment type="subunit">
    <text evidence="6">Component of the lipopolysaccharide transport and assembly complex. Interacts with LptD.</text>
</comment>
<evidence type="ECO:0000313" key="8">
    <source>
        <dbReference type="Proteomes" id="UP000235803"/>
    </source>
</evidence>
<gene>
    <name evidence="6" type="primary">lptE</name>
    <name evidence="7" type="ORF">C1H69_04670</name>
</gene>
<keyword evidence="8" id="KW-1185">Reference proteome</keyword>
<sequence length="163" mass="18402">MQRRTFLRLALAGTAGLGLTGCGFRLRGLDTPGPVISELAIAGSDSDFARMAQERLESSDTHVHAQAPRVLNLGPEDFRERQLSVLDTGPRELEMELRVPFSVQRQSDGAYQLPQQQLEVLTRFTVSDDNLLAQEDLREEARQELRRDALRQLMDRLRTLADE</sequence>
<comment type="subcellular location">
    <subcellularLocation>
        <location evidence="6">Cell outer membrane</location>
        <topology evidence="6">Lipid-anchor</topology>
    </subcellularLocation>
</comment>
<dbReference type="InterPro" id="IPR007485">
    <property type="entry name" value="LPS_assembly_LptE"/>
</dbReference>
<dbReference type="Pfam" id="PF04390">
    <property type="entry name" value="LptE"/>
    <property type="match status" value="1"/>
</dbReference>
<evidence type="ECO:0000256" key="1">
    <source>
        <dbReference type="ARBA" id="ARBA00022729"/>
    </source>
</evidence>
<dbReference type="AlphaFoldDB" id="A0A2N7U994"/>
<keyword evidence="2 6" id="KW-0472">Membrane</keyword>
<name>A0A2N7U994_9GAMM</name>
<evidence type="ECO:0000256" key="2">
    <source>
        <dbReference type="ARBA" id="ARBA00023136"/>
    </source>
</evidence>
<dbReference type="PANTHER" id="PTHR38098:SF1">
    <property type="entry name" value="LPS-ASSEMBLY LIPOPROTEIN LPTE"/>
    <property type="match status" value="1"/>
</dbReference>
<dbReference type="GO" id="GO:0043165">
    <property type="term" value="P:Gram-negative-bacterium-type cell outer membrane assembly"/>
    <property type="evidence" value="ECO:0007669"/>
    <property type="project" value="UniProtKB-UniRule"/>
</dbReference>
<evidence type="ECO:0000313" key="7">
    <source>
        <dbReference type="EMBL" id="PMR76995.1"/>
    </source>
</evidence>
<comment type="caution">
    <text evidence="7">The sequence shown here is derived from an EMBL/GenBank/DDBJ whole genome shotgun (WGS) entry which is preliminary data.</text>
</comment>
<dbReference type="PROSITE" id="PS51257">
    <property type="entry name" value="PROKAR_LIPOPROTEIN"/>
    <property type="match status" value="1"/>
</dbReference>
<dbReference type="Proteomes" id="UP000235803">
    <property type="component" value="Unassembled WGS sequence"/>
</dbReference>
<dbReference type="EMBL" id="PNRF01000010">
    <property type="protein sequence ID" value="PMR76995.1"/>
    <property type="molecule type" value="Genomic_DNA"/>
</dbReference>
<dbReference type="OrthoDB" id="6182244at2"/>
<evidence type="ECO:0000256" key="4">
    <source>
        <dbReference type="ARBA" id="ARBA00023237"/>
    </source>
</evidence>
<dbReference type="GO" id="GO:0009279">
    <property type="term" value="C:cell outer membrane"/>
    <property type="evidence" value="ECO:0007669"/>
    <property type="project" value="UniProtKB-SubCell"/>
</dbReference>
<organism evidence="7 8">
    <name type="scientific">Billgrantia endophytica</name>
    <dbReference type="NCBI Taxonomy" id="2033802"/>
    <lineage>
        <taxon>Bacteria</taxon>
        <taxon>Pseudomonadati</taxon>
        <taxon>Pseudomonadota</taxon>
        <taxon>Gammaproteobacteria</taxon>
        <taxon>Oceanospirillales</taxon>
        <taxon>Halomonadaceae</taxon>
        <taxon>Billgrantia</taxon>
    </lineage>
</organism>
<keyword evidence="1 6" id="KW-0732">Signal</keyword>
<dbReference type="GO" id="GO:0001530">
    <property type="term" value="F:lipopolysaccharide binding"/>
    <property type="evidence" value="ECO:0007669"/>
    <property type="project" value="TreeGrafter"/>
</dbReference>
<proteinExistence type="inferred from homology"/>
<dbReference type="GO" id="GO:0015920">
    <property type="term" value="P:lipopolysaccharide transport"/>
    <property type="evidence" value="ECO:0007669"/>
    <property type="project" value="TreeGrafter"/>
</dbReference>
<keyword evidence="4 6" id="KW-0998">Cell outer membrane</keyword>
<evidence type="ECO:0000256" key="3">
    <source>
        <dbReference type="ARBA" id="ARBA00023139"/>
    </source>
</evidence>
<keyword evidence="5 6" id="KW-0449">Lipoprotein</keyword>
<dbReference type="GO" id="GO:1990351">
    <property type="term" value="C:transporter complex"/>
    <property type="evidence" value="ECO:0007669"/>
    <property type="project" value="TreeGrafter"/>
</dbReference>
<comment type="function">
    <text evidence="6">Together with LptD, is involved in the assembly of lipopolysaccharide (LPS) at the surface of the outer membrane. Required for the proper assembly of LptD. Binds LPS and may serve as the LPS recognition site at the outer membrane.</text>
</comment>
<accession>A0A2N7U994</accession>
<dbReference type="RefSeq" id="WP_102652245.1">
    <property type="nucleotide sequence ID" value="NZ_PNRF01000010.1"/>
</dbReference>
<comment type="similarity">
    <text evidence="6">Belongs to the LptE lipoprotein family.</text>
</comment>
<evidence type="ECO:0000256" key="6">
    <source>
        <dbReference type="HAMAP-Rule" id="MF_01186"/>
    </source>
</evidence>
<protein>
    <recommendedName>
        <fullName evidence="6">LPS-assembly lipoprotein LptE</fullName>
    </recommendedName>
</protein>